<evidence type="ECO:0000313" key="2">
    <source>
        <dbReference type="Proteomes" id="UP000060778"/>
    </source>
</evidence>
<proteinExistence type="predicted"/>
<reference evidence="1 2" key="1">
    <citation type="submission" date="2013-11" db="EMBL/GenBank/DDBJ databases">
        <title>Comparative genomics of Ignicoccus.</title>
        <authorList>
            <person name="Podar M."/>
        </authorList>
    </citation>
    <scope>NUCLEOTIDE SEQUENCE [LARGE SCALE GENOMIC DNA]</scope>
    <source>
        <strain evidence="1 2">DSM 13165</strain>
    </source>
</reference>
<dbReference type="EMBL" id="CP006867">
    <property type="protein sequence ID" value="ALU12156.1"/>
    <property type="molecule type" value="Genomic_DNA"/>
</dbReference>
<dbReference type="Proteomes" id="UP000060778">
    <property type="component" value="Chromosome"/>
</dbReference>
<dbReference type="STRING" id="940295.EYM_00920"/>
<evidence type="ECO:0000313" key="1">
    <source>
        <dbReference type="EMBL" id="ALU12156.1"/>
    </source>
</evidence>
<dbReference type="RefSeq" id="WP_075049249.1">
    <property type="nucleotide sequence ID" value="NZ_CP006867.1"/>
</dbReference>
<organism evidence="1 2">
    <name type="scientific">Ignicoccus islandicus DSM 13165</name>
    <dbReference type="NCBI Taxonomy" id="940295"/>
    <lineage>
        <taxon>Archaea</taxon>
        <taxon>Thermoproteota</taxon>
        <taxon>Thermoprotei</taxon>
        <taxon>Desulfurococcales</taxon>
        <taxon>Desulfurococcaceae</taxon>
        <taxon>Ignicoccus</taxon>
    </lineage>
</organism>
<name>A0A0U3G1F9_9CREN</name>
<gene>
    <name evidence="1" type="ORF">EYM_00920</name>
</gene>
<dbReference type="GeneID" id="30679602"/>
<keyword evidence="2" id="KW-1185">Reference proteome</keyword>
<dbReference type="KEGG" id="iis:EYM_00920"/>
<dbReference type="AlphaFoldDB" id="A0A0U3G1F9"/>
<sequence>MRTSLLLLALISMVFATVVNVTWTYEGKPIKFLIDDKPSYSLKLCVENEGTVEVIAEGIGKVSAFEAPGCVKVKVYFDEKEGGNVDGLKAYALYVNFRSQGVEIERLGYLRILKIFNEPTDLVSQLKSLGKEAERAFNEILEKNKGKEPKEVNQELLRKLVSCFKIEADEAVAYPGSEVSFKFVNSCGAPLNATIKLDVASFEDLVLKTVTVSNETVTTVKVPKAYSVGPIFLRGVYVQVLGKDLYYLPVYDFFKFYIAKNLYAVYYKGGASVSEVNKGEKVTGCVYVPQLVPTESVPALEGSLRAKKDLAFRPDQVIKEKVVYVSKLPFQECIEFEAQGDWFLRGYKLELVAHGEKLIPVLPLEPVAVAKGELKVK</sequence>
<accession>A0A0U3G1F9</accession>
<protein>
    <submittedName>
        <fullName evidence="1">Uncharacterized protein</fullName>
    </submittedName>
</protein>